<dbReference type="PANTHER" id="PTHR42659">
    <property type="entry name" value="XANTHINE DEHYDROGENASE SUBUNIT C-RELATED"/>
    <property type="match status" value="1"/>
</dbReference>
<dbReference type="InterPro" id="IPR036318">
    <property type="entry name" value="FAD-bd_PCMH-like_sf"/>
</dbReference>
<dbReference type="EMBL" id="JACJUU010000002">
    <property type="protein sequence ID" value="MBC2769044.1"/>
    <property type="molecule type" value="Genomic_DNA"/>
</dbReference>
<organism evidence="5 6">
    <name type="scientific">Pusillimonas minor</name>
    <dbReference type="NCBI Taxonomy" id="2697024"/>
    <lineage>
        <taxon>Bacteria</taxon>
        <taxon>Pseudomonadati</taxon>
        <taxon>Pseudomonadota</taxon>
        <taxon>Betaproteobacteria</taxon>
        <taxon>Burkholderiales</taxon>
        <taxon>Alcaligenaceae</taxon>
        <taxon>Pusillimonas</taxon>
    </lineage>
</organism>
<dbReference type="GO" id="GO:0071949">
    <property type="term" value="F:FAD binding"/>
    <property type="evidence" value="ECO:0007669"/>
    <property type="project" value="InterPro"/>
</dbReference>
<dbReference type="InterPro" id="IPR002346">
    <property type="entry name" value="Mopterin_DH_FAD-bd"/>
</dbReference>
<dbReference type="SUPFAM" id="SSF56176">
    <property type="entry name" value="FAD-binding/transporter-associated domain-like"/>
    <property type="match status" value="1"/>
</dbReference>
<dbReference type="Proteomes" id="UP000545386">
    <property type="component" value="Unassembled WGS sequence"/>
</dbReference>
<dbReference type="InterPro" id="IPR051312">
    <property type="entry name" value="Diverse_Substr_Oxidored"/>
</dbReference>
<keyword evidence="3" id="KW-0560">Oxidoreductase</keyword>
<dbReference type="Gene3D" id="3.30.465.10">
    <property type="match status" value="1"/>
</dbReference>
<keyword evidence="2" id="KW-0274">FAD</keyword>
<evidence type="ECO:0000259" key="4">
    <source>
        <dbReference type="PROSITE" id="PS51387"/>
    </source>
</evidence>
<keyword evidence="1" id="KW-0285">Flavoprotein</keyword>
<dbReference type="AlphaFoldDB" id="A0A842HMB6"/>
<evidence type="ECO:0000256" key="3">
    <source>
        <dbReference type="ARBA" id="ARBA00023002"/>
    </source>
</evidence>
<gene>
    <name evidence="5" type="ORF">GTU67_03830</name>
</gene>
<comment type="caution">
    <text evidence="5">The sequence shown here is derived from an EMBL/GenBank/DDBJ whole genome shotgun (WGS) entry which is preliminary data.</text>
</comment>
<evidence type="ECO:0000256" key="2">
    <source>
        <dbReference type="ARBA" id="ARBA00022827"/>
    </source>
</evidence>
<dbReference type="PANTHER" id="PTHR42659:SF2">
    <property type="entry name" value="XANTHINE DEHYDROGENASE SUBUNIT C-RELATED"/>
    <property type="match status" value="1"/>
</dbReference>
<reference evidence="5 6" key="1">
    <citation type="submission" date="2020-08" db="EMBL/GenBank/DDBJ databases">
        <title>Paraeoetvoesia sp. YC-7-48 draft genome sequence.</title>
        <authorList>
            <person name="Yao L."/>
        </authorList>
    </citation>
    <scope>NUCLEOTIDE SEQUENCE [LARGE SCALE GENOMIC DNA]</scope>
    <source>
        <strain evidence="6">YC-7-48</strain>
    </source>
</reference>
<dbReference type="RefSeq" id="WP_185778842.1">
    <property type="nucleotide sequence ID" value="NZ_JACJUU010000002.1"/>
</dbReference>
<dbReference type="Gene3D" id="3.30.390.50">
    <property type="entry name" value="CO dehydrogenase flavoprotein, C-terminal domain"/>
    <property type="match status" value="1"/>
</dbReference>
<dbReference type="InterPro" id="IPR016166">
    <property type="entry name" value="FAD-bd_PCMH"/>
</dbReference>
<dbReference type="Pfam" id="PF00941">
    <property type="entry name" value="FAD_binding_5"/>
    <property type="match status" value="1"/>
</dbReference>
<dbReference type="InterPro" id="IPR016167">
    <property type="entry name" value="FAD-bd_PCMH_sub1"/>
</dbReference>
<evidence type="ECO:0000256" key="1">
    <source>
        <dbReference type="ARBA" id="ARBA00022630"/>
    </source>
</evidence>
<dbReference type="Gene3D" id="3.30.43.10">
    <property type="entry name" value="Uridine Diphospho-n-acetylenolpyruvylglucosamine Reductase, domain 2"/>
    <property type="match status" value="1"/>
</dbReference>
<keyword evidence="6" id="KW-1185">Reference proteome</keyword>
<dbReference type="PROSITE" id="PS51387">
    <property type="entry name" value="FAD_PCMH"/>
    <property type="match status" value="1"/>
</dbReference>
<dbReference type="InterPro" id="IPR016169">
    <property type="entry name" value="FAD-bd_PCMH_sub2"/>
</dbReference>
<evidence type="ECO:0000313" key="6">
    <source>
        <dbReference type="Proteomes" id="UP000545386"/>
    </source>
</evidence>
<proteinExistence type="predicted"/>
<accession>A0A842HMB6</accession>
<dbReference type="InterPro" id="IPR036683">
    <property type="entry name" value="CO_DH_flav_C_dom_sf"/>
</dbReference>
<name>A0A842HMB6_9BURK</name>
<feature type="domain" description="FAD-binding PCMH-type" evidence="4">
    <location>
        <begin position="1"/>
        <end position="177"/>
    </location>
</feature>
<protein>
    <submittedName>
        <fullName evidence="5">FAD binding domain-containing protein</fullName>
    </submittedName>
</protein>
<sequence length="276" mass="29327">MKAAKFEYQRAVTAKDALTALQNTDGSVKAMGGSQSLGPMLNLRLARPAKVIDVSGVDEWRQVSVEGRQIRIGAAVTHTDIEDGVFPELRGHMLQEVAGRIAYRAVRNRGTIGGSIAHADPAADWVLATSALAAELELTSAAGTRRVRMPEFMLGAYAVDLQPEELITAVMVPARTAQTRWGYYKFCRKTGEFAEASCAAYFEPATQTARIVVGALGGAPQVLAELSASVAKAGLAAADEQAIGQAVAAIAPEKTAADRRLYITVIQRCLQQALGE</sequence>
<dbReference type="GO" id="GO:0016491">
    <property type="term" value="F:oxidoreductase activity"/>
    <property type="evidence" value="ECO:0007669"/>
    <property type="project" value="UniProtKB-KW"/>
</dbReference>
<dbReference type="SUPFAM" id="SSF55447">
    <property type="entry name" value="CO dehydrogenase flavoprotein C-terminal domain-like"/>
    <property type="match status" value="1"/>
</dbReference>
<evidence type="ECO:0000313" key="5">
    <source>
        <dbReference type="EMBL" id="MBC2769044.1"/>
    </source>
</evidence>